<proteinExistence type="predicted"/>
<accession>A0A916YLC5</accession>
<feature type="transmembrane region" description="Helical" evidence="1">
    <location>
        <begin position="12"/>
        <end position="33"/>
    </location>
</feature>
<evidence type="ECO:0000313" key="2">
    <source>
        <dbReference type="EMBL" id="GGD51355.1"/>
    </source>
</evidence>
<name>A0A916YLC5_9BACT</name>
<keyword evidence="1" id="KW-1133">Transmembrane helix</keyword>
<keyword evidence="1" id="KW-0812">Transmembrane</keyword>
<evidence type="ECO:0000313" key="3">
    <source>
        <dbReference type="Proteomes" id="UP000609064"/>
    </source>
</evidence>
<dbReference type="Proteomes" id="UP000609064">
    <property type="component" value="Unassembled WGS sequence"/>
</dbReference>
<protein>
    <submittedName>
        <fullName evidence="2">Uncharacterized protein</fullName>
    </submittedName>
</protein>
<reference evidence="2" key="1">
    <citation type="journal article" date="2014" name="Int. J. Syst. Evol. Microbiol.">
        <title>Complete genome sequence of Corynebacterium casei LMG S-19264T (=DSM 44701T), isolated from a smear-ripened cheese.</title>
        <authorList>
            <consortium name="US DOE Joint Genome Institute (JGI-PGF)"/>
            <person name="Walter F."/>
            <person name="Albersmeier A."/>
            <person name="Kalinowski J."/>
            <person name="Ruckert C."/>
        </authorList>
    </citation>
    <scope>NUCLEOTIDE SEQUENCE</scope>
    <source>
        <strain evidence="2">CGMCC 1.15958</strain>
    </source>
</reference>
<evidence type="ECO:0000256" key="1">
    <source>
        <dbReference type="SAM" id="Phobius"/>
    </source>
</evidence>
<keyword evidence="1" id="KW-0472">Membrane</keyword>
<dbReference type="EMBL" id="BMKK01000002">
    <property type="protein sequence ID" value="GGD51355.1"/>
    <property type="molecule type" value="Genomic_DNA"/>
</dbReference>
<comment type="caution">
    <text evidence="2">The sequence shown here is derived from an EMBL/GenBank/DDBJ whole genome shotgun (WGS) entry which is preliminary data.</text>
</comment>
<gene>
    <name evidence="2" type="ORF">GCM10011514_14480</name>
</gene>
<organism evidence="2 3">
    <name type="scientific">Emticicia aquatilis</name>
    <dbReference type="NCBI Taxonomy" id="1537369"/>
    <lineage>
        <taxon>Bacteria</taxon>
        <taxon>Pseudomonadati</taxon>
        <taxon>Bacteroidota</taxon>
        <taxon>Cytophagia</taxon>
        <taxon>Cytophagales</taxon>
        <taxon>Leadbetterellaceae</taxon>
        <taxon>Emticicia</taxon>
    </lineage>
</organism>
<dbReference type="RefSeq" id="WP_188765370.1">
    <property type="nucleotide sequence ID" value="NZ_BMKK01000002.1"/>
</dbReference>
<keyword evidence="3" id="KW-1185">Reference proteome</keyword>
<sequence length="152" mass="17377">MKYSELSKKTKLTIIVYSLLALMIGVFVIGFYIQKDNDKELLEKGERADASVVELYEQVTGTRKSKTYRYYMDVAFFTDAEKVKVLPKSDNIVDKIAAISEEAVANAKLGDYQSMRLSISQVSYQRHKKGDKVTVVYMKEEPTEAKLLEELQ</sequence>
<reference evidence="2" key="2">
    <citation type="submission" date="2020-09" db="EMBL/GenBank/DDBJ databases">
        <authorList>
            <person name="Sun Q."/>
            <person name="Zhou Y."/>
        </authorList>
    </citation>
    <scope>NUCLEOTIDE SEQUENCE</scope>
    <source>
        <strain evidence="2">CGMCC 1.15958</strain>
    </source>
</reference>
<dbReference type="AlphaFoldDB" id="A0A916YLC5"/>